<keyword evidence="10" id="KW-0511">Multifunctional enzyme</keyword>
<dbReference type="SMART" id="SM00740">
    <property type="entry name" value="PASTA"/>
    <property type="match status" value="1"/>
</dbReference>
<evidence type="ECO:0000256" key="12">
    <source>
        <dbReference type="ARBA" id="ARBA00034000"/>
    </source>
</evidence>
<evidence type="ECO:0000259" key="16">
    <source>
        <dbReference type="PROSITE" id="PS51178"/>
    </source>
</evidence>
<dbReference type="PANTHER" id="PTHR32282:SF33">
    <property type="entry name" value="PEPTIDOGLYCAN GLYCOSYLTRANSFERASE"/>
    <property type="match status" value="1"/>
</dbReference>
<evidence type="ECO:0000256" key="1">
    <source>
        <dbReference type="ARBA" id="ARBA00007090"/>
    </source>
</evidence>
<proteinExistence type="inferred from homology"/>
<evidence type="ECO:0000256" key="5">
    <source>
        <dbReference type="ARBA" id="ARBA00022676"/>
    </source>
</evidence>
<name>A0A173LUL6_9MICO</name>
<keyword evidence="9" id="KW-0573">Peptidoglycan synthesis</keyword>
<keyword evidence="3" id="KW-0121">Carboxypeptidase</keyword>
<dbReference type="Pfam" id="PF00912">
    <property type="entry name" value="Transgly"/>
    <property type="match status" value="1"/>
</dbReference>
<dbReference type="GO" id="GO:0006508">
    <property type="term" value="P:proteolysis"/>
    <property type="evidence" value="ECO:0007669"/>
    <property type="project" value="UniProtKB-KW"/>
</dbReference>
<dbReference type="GeneID" id="80451245"/>
<reference evidence="17 18" key="1">
    <citation type="journal article" date="2016" name="Genome Announc.">
        <title>Complete Genome Sequence of Aurantimicrobium minutum Type Strain KNCT, a Planktonic Ultramicrobacterium Isolated from River Water.</title>
        <authorList>
            <person name="Nakai R."/>
            <person name="Fujisawa T."/>
            <person name="Nakamura Y."/>
            <person name="Nishide H."/>
            <person name="Uchiyama I."/>
            <person name="Baba T."/>
            <person name="Toyoda A."/>
            <person name="Fujiyama A."/>
            <person name="Naganuma T."/>
            <person name="Niki H."/>
        </authorList>
    </citation>
    <scope>NUCLEOTIDE SEQUENCE [LARGE SCALE GENOMIC DNA]</scope>
    <source>
        <strain evidence="17 18">KNC</strain>
    </source>
</reference>
<dbReference type="InterPro" id="IPR023346">
    <property type="entry name" value="Lysozyme-like_dom_sf"/>
</dbReference>
<dbReference type="GO" id="GO:0009252">
    <property type="term" value="P:peptidoglycan biosynthetic process"/>
    <property type="evidence" value="ECO:0007669"/>
    <property type="project" value="UniProtKB-KW"/>
</dbReference>
<feature type="chain" id="PRO_5039552776" evidence="15">
    <location>
        <begin position="26"/>
        <end position="861"/>
    </location>
</feature>
<dbReference type="GO" id="GO:0008658">
    <property type="term" value="F:penicillin binding"/>
    <property type="evidence" value="ECO:0007669"/>
    <property type="project" value="InterPro"/>
</dbReference>
<organism evidence="17 18">
    <name type="scientific">Aurantimicrobium minutum</name>
    <dbReference type="NCBI Taxonomy" id="708131"/>
    <lineage>
        <taxon>Bacteria</taxon>
        <taxon>Bacillati</taxon>
        <taxon>Actinomycetota</taxon>
        <taxon>Actinomycetes</taxon>
        <taxon>Micrococcales</taxon>
        <taxon>Microbacteriaceae</taxon>
        <taxon>Aurantimicrobium</taxon>
    </lineage>
</organism>
<evidence type="ECO:0000256" key="10">
    <source>
        <dbReference type="ARBA" id="ARBA00023268"/>
    </source>
</evidence>
<dbReference type="GO" id="GO:0008360">
    <property type="term" value="P:regulation of cell shape"/>
    <property type="evidence" value="ECO:0007669"/>
    <property type="project" value="UniProtKB-KW"/>
</dbReference>
<dbReference type="GO" id="GO:0071555">
    <property type="term" value="P:cell wall organization"/>
    <property type="evidence" value="ECO:0007669"/>
    <property type="project" value="UniProtKB-KW"/>
</dbReference>
<comment type="catalytic activity">
    <reaction evidence="13">
        <text>[GlcNAc-(1-&gt;4)-Mur2Ac(oyl-L-Ala-gamma-D-Glu-L-Lys-D-Ala-D-Ala)](n)-di-trans,octa-cis-undecaprenyl diphosphate + beta-D-GlcNAc-(1-&gt;4)-Mur2Ac(oyl-L-Ala-gamma-D-Glu-L-Lys-D-Ala-D-Ala)-di-trans,octa-cis-undecaprenyl diphosphate = [GlcNAc-(1-&gt;4)-Mur2Ac(oyl-L-Ala-gamma-D-Glu-L-Lys-D-Ala-D-Ala)](n+1)-di-trans,octa-cis-undecaprenyl diphosphate + di-trans,octa-cis-undecaprenyl diphosphate + H(+)</text>
        <dbReference type="Rhea" id="RHEA:23708"/>
        <dbReference type="Rhea" id="RHEA-COMP:9602"/>
        <dbReference type="Rhea" id="RHEA-COMP:9603"/>
        <dbReference type="ChEBI" id="CHEBI:15378"/>
        <dbReference type="ChEBI" id="CHEBI:58405"/>
        <dbReference type="ChEBI" id="CHEBI:60033"/>
        <dbReference type="ChEBI" id="CHEBI:78435"/>
        <dbReference type="EC" id="2.4.99.28"/>
    </reaction>
</comment>
<dbReference type="Gene3D" id="3.30.10.20">
    <property type="match status" value="1"/>
</dbReference>
<keyword evidence="4" id="KW-0645">Protease</keyword>
<dbReference type="SUPFAM" id="SSF56601">
    <property type="entry name" value="beta-lactamase/transpeptidase-like"/>
    <property type="match status" value="1"/>
</dbReference>
<dbReference type="PANTHER" id="PTHR32282">
    <property type="entry name" value="BINDING PROTEIN TRANSPEPTIDASE, PUTATIVE-RELATED"/>
    <property type="match status" value="1"/>
</dbReference>
<evidence type="ECO:0000256" key="2">
    <source>
        <dbReference type="ARBA" id="ARBA00007739"/>
    </source>
</evidence>
<dbReference type="KEGG" id="amin:AUMI_10620"/>
<dbReference type="SUPFAM" id="SSF53955">
    <property type="entry name" value="Lysozyme-like"/>
    <property type="match status" value="1"/>
</dbReference>
<dbReference type="Gene3D" id="1.10.3810.10">
    <property type="entry name" value="Biosynthetic peptidoglycan transglycosylase-like"/>
    <property type="match status" value="1"/>
</dbReference>
<evidence type="ECO:0000256" key="9">
    <source>
        <dbReference type="ARBA" id="ARBA00022984"/>
    </source>
</evidence>
<dbReference type="PROSITE" id="PS51178">
    <property type="entry name" value="PASTA"/>
    <property type="match status" value="1"/>
</dbReference>
<keyword evidence="8" id="KW-0133">Cell shape</keyword>
<dbReference type="InterPro" id="IPR036950">
    <property type="entry name" value="PBP_transglycosylase"/>
</dbReference>
<comment type="similarity">
    <text evidence="2">In the N-terminal section; belongs to the glycosyltransferase 51 family.</text>
</comment>
<dbReference type="GO" id="GO:0030288">
    <property type="term" value="C:outer membrane-bounded periplasmic space"/>
    <property type="evidence" value="ECO:0007669"/>
    <property type="project" value="TreeGrafter"/>
</dbReference>
<keyword evidence="11" id="KW-0961">Cell wall biogenesis/degradation</keyword>
<dbReference type="Proteomes" id="UP000243847">
    <property type="component" value="Chromosome sequence1"/>
</dbReference>
<dbReference type="Pfam" id="PF00905">
    <property type="entry name" value="Transpeptidase"/>
    <property type="match status" value="1"/>
</dbReference>
<keyword evidence="5" id="KW-0328">Glycosyltransferase</keyword>
<dbReference type="InterPro" id="IPR050396">
    <property type="entry name" value="Glycosyltr_51/Transpeptidase"/>
</dbReference>
<sequence>MFAKKPSKSGLVGGLLAFVGMSAVASVLIAAAVTPAIAVTGLTTNSALGVFDELPEYLKINQLAEKTSIYAKASDGTEVLLASFYAQNRVTVPLDEISPYVIDAAIATEDPRFYEHGGVDLIGTARAILSNASGGDVQGGSSISQQYVKNILVQRAEELADPDARKAAYIAATQTSIERKLKEMKLAISIESKYSKDEILNGYLNIASFGGRTYGIEAAAQYYFGVKAKDLTLAQAASLIATVNNPNNLRIDYEENIQANTDRRNYVLERMLAEGKITQKEYKAAVAEPVTPVITPPSTGCQTAGGAAFFCDYVTWVIKNDKAFGATEDERWNNFQRGGYKIMTTLNLDVQAATNAAIDERVAKVVDEGNIAAASVSVEVGTGRILAMGQSKDYSADPEVVATGANYTSVNYSTDSRYGSSTGFPVGSTYKVFTLTEWLKNGHGLNEMVDGKNRIWTGREFTNSCEGVGDLNNWNLQNFDGRGTGRVWSALQSLINSWNTNFMMMASKLDLCKIRKTAESFGVHRADLKTLTSNPMAVLGSNEIAPLTMAVAAAGFANQGKVCSAIAIDEITDRNGKKVDPPKSKCNQAVPANIANTVAYAMSRVIEGSARWASPNDGVPFISKTGTSDNSEHNWMMGTTTKVSTVSWIGNVTGHVNVGEYVFPPYVFVQGIWRGVMATANSIYGGDAFPAPDPNLMKGKSVAVPAIDGLTLKQAQELIESVGLTFKDGGEMDSEKPKGTVVKSDPPSGENTAVGAEITVYTSNQSLVAGPGTTLGMTQAAATSSLQSGGWVVQVILAPSPTPTPCPSTPPVDPNNPSVIPAPVQSTCPAPPSPNVGKVIAQDVVGGFVKPGATVTITVQQ</sequence>
<dbReference type="InterPro" id="IPR001460">
    <property type="entry name" value="PCN-bd_Tpept"/>
</dbReference>
<evidence type="ECO:0000256" key="15">
    <source>
        <dbReference type="SAM" id="SignalP"/>
    </source>
</evidence>
<evidence type="ECO:0000256" key="14">
    <source>
        <dbReference type="SAM" id="MobiDB-lite"/>
    </source>
</evidence>
<evidence type="ECO:0000256" key="7">
    <source>
        <dbReference type="ARBA" id="ARBA00022801"/>
    </source>
</evidence>
<accession>A0A173LUL6</accession>
<dbReference type="GO" id="GO:0008955">
    <property type="term" value="F:peptidoglycan glycosyltransferase activity"/>
    <property type="evidence" value="ECO:0007669"/>
    <property type="project" value="UniProtKB-EC"/>
</dbReference>
<keyword evidence="15" id="KW-0732">Signal</keyword>
<feature type="compositionally biased region" description="Basic and acidic residues" evidence="14">
    <location>
        <begin position="729"/>
        <end position="738"/>
    </location>
</feature>
<dbReference type="AlphaFoldDB" id="A0A173LUL6"/>
<dbReference type="Gene3D" id="3.40.710.10">
    <property type="entry name" value="DD-peptidase/beta-lactamase superfamily"/>
    <property type="match status" value="1"/>
</dbReference>
<evidence type="ECO:0000256" key="8">
    <source>
        <dbReference type="ARBA" id="ARBA00022960"/>
    </source>
</evidence>
<evidence type="ECO:0000256" key="6">
    <source>
        <dbReference type="ARBA" id="ARBA00022679"/>
    </source>
</evidence>
<keyword evidence="7" id="KW-0378">Hydrolase</keyword>
<gene>
    <name evidence="17" type="ORF">AUMI_10620</name>
</gene>
<evidence type="ECO:0000256" key="3">
    <source>
        <dbReference type="ARBA" id="ARBA00022645"/>
    </source>
</evidence>
<protein>
    <submittedName>
        <fullName evidence="17">Penicillin-binding protein</fullName>
    </submittedName>
</protein>
<feature type="region of interest" description="Disordered" evidence="14">
    <location>
        <begin position="729"/>
        <end position="750"/>
    </location>
</feature>
<evidence type="ECO:0000256" key="13">
    <source>
        <dbReference type="ARBA" id="ARBA00049902"/>
    </source>
</evidence>
<dbReference type="OrthoDB" id="9766909at2"/>
<dbReference type="CDD" id="cd06577">
    <property type="entry name" value="PASTA_pknB"/>
    <property type="match status" value="2"/>
</dbReference>
<comment type="catalytic activity">
    <reaction evidence="12">
        <text>Preferential cleavage: (Ac)2-L-Lys-D-Ala-|-D-Ala. Also transpeptidation of peptidyl-alanyl moieties that are N-acyl substituents of D-alanine.</text>
        <dbReference type="EC" id="3.4.16.4"/>
    </reaction>
</comment>
<feature type="signal peptide" evidence="15">
    <location>
        <begin position="1"/>
        <end position="25"/>
    </location>
</feature>
<dbReference type="InterPro" id="IPR005543">
    <property type="entry name" value="PASTA_dom"/>
</dbReference>
<comment type="similarity">
    <text evidence="1">In the C-terminal section; belongs to the transpeptidase family.</text>
</comment>
<dbReference type="EMBL" id="AP017457">
    <property type="protein sequence ID" value="BAU98605.1"/>
    <property type="molecule type" value="Genomic_DNA"/>
</dbReference>
<keyword evidence="6" id="KW-0808">Transferase</keyword>
<dbReference type="RefSeq" id="WP_096380068.1">
    <property type="nucleotide sequence ID" value="NZ_AP017457.1"/>
</dbReference>
<dbReference type="Pfam" id="PF03793">
    <property type="entry name" value="PASTA"/>
    <property type="match status" value="1"/>
</dbReference>
<dbReference type="GO" id="GO:0009002">
    <property type="term" value="F:serine-type D-Ala-D-Ala carboxypeptidase activity"/>
    <property type="evidence" value="ECO:0007669"/>
    <property type="project" value="UniProtKB-EC"/>
</dbReference>
<evidence type="ECO:0000256" key="4">
    <source>
        <dbReference type="ARBA" id="ARBA00022670"/>
    </source>
</evidence>
<evidence type="ECO:0000313" key="18">
    <source>
        <dbReference type="Proteomes" id="UP000243847"/>
    </source>
</evidence>
<dbReference type="InterPro" id="IPR001264">
    <property type="entry name" value="Glyco_trans_51"/>
</dbReference>
<evidence type="ECO:0000256" key="11">
    <source>
        <dbReference type="ARBA" id="ARBA00023316"/>
    </source>
</evidence>
<evidence type="ECO:0000313" key="17">
    <source>
        <dbReference type="EMBL" id="BAU98605.1"/>
    </source>
</evidence>
<dbReference type="FunFam" id="1.10.3810.10:FF:000001">
    <property type="entry name" value="Penicillin-binding protein 1A"/>
    <property type="match status" value="1"/>
</dbReference>
<dbReference type="InterPro" id="IPR012338">
    <property type="entry name" value="Beta-lactam/transpept-like"/>
</dbReference>
<feature type="domain" description="PASTA" evidence="16">
    <location>
        <begin position="699"/>
        <end position="764"/>
    </location>
</feature>